<reference evidence="1" key="1">
    <citation type="submission" date="2014-11" db="EMBL/GenBank/DDBJ databases">
        <authorList>
            <person name="Amaro Gonzalez C."/>
        </authorList>
    </citation>
    <scope>NUCLEOTIDE SEQUENCE</scope>
</reference>
<reference evidence="1" key="2">
    <citation type="journal article" date="2015" name="Fish Shellfish Immunol.">
        <title>Early steps in the European eel (Anguilla anguilla)-Vibrio vulnificus interaction in the gills: Role of the RtxA13 toxin.</title>
        <authorList>
            <person name="Callol A."/>
            <person name="Pajuelo D."/>
            <person name="Ebbesson L."/>
            <person name="Teles M."/>
            <person name="MacKenzie S."/>
            <person name="Amaro C."/>
        </authorList>
    </citation>
    <scope>NUCLEOTIDE SEQUENCE</scope>
</reference>
<dbReference type="EMBL" id="GBXM01105827">
    <property type="protein sequence ID" value="JAH02750.1"/>
    <property type="molecule type" value="Transcribed_RNA"/>
</dbReference>
<protein>
    <submittedName>
        <fullName evidence="1">Uncharacterized protein</fullName>
    </submittedName>
</protein>
<accession>A0A0E9PFB2</accession>
<sequence length="43" mass="5045">MCNRNSGPGKVKYRMGKLQCETVRTKWHRASRSATDWNYPMAK</sequence>
<name>A0A0E9PFB2_ANGAN</name>
<dbReference type="AlphaFoldDB" id="A0A0E9PFB2"/>
<proteinExistence type="predicted"/>
<evidence type="ECO:0000313" key="1">
    <source>
        <dbReference type="EMBL" id="JAH02750.1"/>
    </source>
</evidence>
<organism evidence="1">
    <name type="scientific">Anguilla anguilla</name>
    <name type="common">European freshwater eel</name>
    <name type="synonym">Muraena anguilla</name>
    <dbReference type="NCBI Taxonomy" id="7936"/>
    <lineage>
        <taxon>Eukaryota</taxon>
        <taxon>Metazoa</taxon>
        <taxon>Chordata</taxon>
        <taxon>Craniata</taxon>
        <taxon>Vertebrata</taxon>
        <taxon>Euteleostomi</taxon>
        <taxon>Actinopterygii</taxon>
        <taxon>Neopterygii</taxon>
        <taxon>Teleostei</taxon>
        <taxon>Anguilliformes</taxon>
        <taxon>Anguillidae</taxon>
        <taxon>Anguilla</taxon>
    </lineage>
</organism>